<dbReference type="GO" id="GO:0000715">
    <property type="term" value="P:nucleotide-excision repair, DNA damage recognition"/>
    <property type="evidence" value="ECO:0007669"/>
    <property type="project" value="TreeGrafter"/>
</dbReference>
<feature type="compositionally biased region" description="Basic and acidic residues" evidence="12">
    <location>
        <begin position="27"/>
        <end position="48"/>
    </location>
</feature>
<evidence type="ECO:0000256" key="7">
    <source>
        <dbReference type="ARBA" id="ARBA00023125"/>
    </source>
</evidence>
<sequence length="401" mass="45095">MGRPSTPPPRAQASAQAANVSPPTPEVTRKLEESRLRSKDLRSQKEAAARASGIEPAISKSSSGFVDTEDVHVVNRVSTRAQSRKRPYDSITQSHIPETNRDARSTAKQDGPAAAEVLRPASKKFAKFVDYNFSSMTDTKGGFLSAEDDPWNKSMSGPAQQGGGGNPDEEQRPKHMTAVEWERLQLLRKLQRQKAGPFEPGLSAIADKEERKKCRECGNLEIDFVWDEVFGCCVCNACKEKFPEKYSLLTKTECREDYLITDPELRDKDLLPHLSRPNPHKSHWHDMMLFLRYQVEEYAFGTKWGSAEALDAEFERREAAKKKRKEEKFREKLLDLKKKTRTDAYRRGAGSLSGGGAKFGQDLGLNKGKHVHEWGRAIQNEEGMSAKTCVSCGMEVEELEF</sequence>
<keyword evidence="15" id="KW-1185">Reference proteome</keyword>
<dbReference type="InterPro" id="IPR037129">
    <property type="entry name" value="XPA_sf"/>
</dbReference>
<keyword evidence="6" id="KW-0862">Zinc</keyword>
<evidence type="ECO:0000256" key="8">
    <source>
        <dbReference type="ARBA" id="ARBA00023204"/>
    </source>
</evidence>
<evidence type="ECO:0000256" key="6">
    <source>
        <dbReference type="ARBA" id="ARBA00022833"/>
    </source>
</evidence>
<dbReference type="OrthoDB" id="5368863at2759"/>
<accession>A0A423X8M3</accession>
<dbReference type="Proteomes" id="UP000285146">
    <property type="component" value="Unassembled WGS sequence"/>
</dbReference>
<comment type="caution">
    <text evidence="14">The sequence shown here is derived from an EMBL/GenBank/DDBJ whole genome shotgun (WGS) entry which is preliminary data.</text>
</comment>
<comment type="subcellular location">
    <subcellularLocation>
        <location evidence="1">Nucleus</location>
    </subcellularLocation>
</comment>
<name>A0A423X8M3_9PEZI</name>
<evidence type="ECO:0000256" key="4">
    <source>
        <dbReference type="ARBA" id="ARBA00022763"/>
    </source>
</evidence>
<feature type="coiled-coil region" evidence="11">
    <location>
        <begin position="312"/>
        <end position="339"/>
    </location>
</feature>
<gene>
    <name evidence="14" type="ORF">VPNG_05235</name>
</gene>
<dbReference type="GO" id="GO:0006284">
    <property type="term" value="P:base-excision repair"/>
    <property type="evidence" value="ECO:0007669"/>
    <property type="project" value="TreeGrafter"/>
</dbReference>
<dbReference type="GO" id="GO:1901255">
    <property type="term" value="P:nucleotide-excision repair involved in interstrand cross-link repair"/>
    <property type="evidence" value="ECO:0007669"/>
    <property type="project" value="TreeGrafter"/>
</dbReference>
<dbReference type="InterPro" id="IPR022656">
    <property type="entry name" value="XPA_C"/>
</dbReference>
<dbReference type="EMBL" id="LKEB01000024">
    <property type="protein sequence ID" value="ROW12024.1"/>
    <property type="molecule type" value="Genomic_DNA"/>
</dbReference>
<dbReference type="GO" id="GO:0070914">
    <property type="term" value="P:UV-damage excision repair"/>
    <property type="evidence" value="ECO:0007669"/>
    <property type="project" value="TreeGrafter"/>
</dbReference>
<keyword evidence="9" id="KW-0539">Nucleus</keyword>
<feature type="domain" description="XPA C-terminal" evidence="13">
    <location>
        <begin position="245"/>
        <end position="295"/>
    </location>
</feature>
<evidence type="ECO:0000256" key="12">
    <source>
        <dbReference type="SAM" id="MobiDB-lite"/>
    </source>
</evidence>
<dbReference type="SUPFAM" id="SSF46955">
    <property type="entry name" value="Putative DNA-binding domain"/>
    <property type="match status" value="1"/>
</dbReference>
<feature type="compositionally biased region" description="Basic and acidic residues" evidence="12">
    <location>
        <begin position="98"/>
        <end position="107"/>
    </location>
</feature>
<evidence type="ECO:0000256" key="2">
    <source>
        <dbReference type="ARBA" id="ARBA00005548"/>
    </source>
</evidence>
<keyword evidence="7" id="KW-0238">DNA-binding</keyword>
<dbReference type="Gene3D" id="3.90.530.10">
    <property type="entry name" value="XPA C-terminal domain"/>
    <property type="match status" value="1"/>
</dbReference>
<feature type="compositionally biased region" description="Low complexity" evidence="12">
    <location>
        <begin position="11"/>
        <end position="21"/>
    </location>
</feature>
<keyword evidence="8" id="KW-0234">DNA repair</keyword>
<reference evidence="14 15" key="1">
    <citation type="submission" date="2015-09" db="EMBL/GenBank/DDBJ databases">
        <title>Host preference determinants of Valsa canker pathogens revealed by comparative genomics.</title>
        <authorList>
            <person name="Yin Z."/>
            <person name="Huang L."/>
        </authorList>
    </citation>
    <scope>NUCLEOTIDE SEQUENCE [LARGE SCALE GENOMIC DNA]</scope>
    <source>
        <strain evidence="14 15">SXYLt</strain>
    </source>
</reference>
<organism evidence="14 15">
    <name type="scientific">Cytospora leucostoma</name>
    <dbReference type="NCBI Taxonomy" id="1230097"/>
    <lineage>
        <taxon>Eukaryota</taxon>
        <taxon>Fungi</taxon>
        <taxon>Dikarya</taxon>
        <taxon>Ascomycota</taxon>
        <taxon>Pezizomycotina</taxon>
        <taxon>Sordariomycetes</taxon>
        <taxon>Sordariomycetidae</taxon>
        <taxon>Diaporthales</taxon>
        <taxon>Cytosporaceae</taxon>
        <taxon>Cytospora</taxon>
    </lineage>
</organism>
<keyword evidence="5" id="KW-0863">Zinc-finger</keyword>
<keyword evidence="11" id="KW-0175">Coiled coil</keyword>
<dbReference type="PANTHER" id="PTHR10142">
    <property type="entry name" value="DNA REPAIR PROTEIN COMPLEMENTING XP-A CELLS"/>
    <property type="match status" value="1"/>
</dbReference>
<evidence type="ECO:0000256" key="5">
    <source>
        <dbReference type="ARBA" id="ARBA00022771"/>
    </source>
</evidence>
<keyword evidence="3" id="KW-0479">Metal-binding</keyword>
<dbReference type="GO" id="GO:0000110">
    <property type="term" value="C:nucleotide-excision repair factor 1 complex"/>
    <property type="evidence" value="ECO:0007669"/>
    <property type="project" value="TreeGrafter"/>
</dbReference>
<feature type="compositionally biased region" description="Pro residues" evidence="12">
    <location>
        <begin position="1"/>
        <end position="10"/>
    </location>
</feature>
<dbReference type="AlphaFoldDB" id="A0A423X8M3"/>
<comment type="similarity">
    <text evidence="2">Belongs to the XPA family.</text>
</comment>
<evidence type="ECO:0000256" key="9">
    <source>
        <dbReference type="ARBA" id="ARBA00023242"/>
    </source>
</evidence>
<dbReference type="GO" id="GO:0008270">
    <property type="term" value="F:zinc ion binding"/>
    <property type="evidence" value="ECO:0007669"/>
    <property type="project" value="UniProtKB-KW"/>
</dbReference>
<dbReference type="STRING" id="1230097.A0A423X8M3"/>
<dbReference type="FunCoup" id="A0A423X8M3">
    <property type="interactions" value="85"/>
</dbReference>
<evidence type="ECO:0000313" key="15">
    <source>
        <dbReference type="Proteomes" id="UP000285146"/>
    </source>
</evidence>
<keyword evidence="4" id="KW-0227">DNA damage</keyword>
<dbReference type="InterPro" id="IPR009061">
    <property type="entry name" value="DNA-bd_dom_put_sf"/>
</dbReference>
<dbReference type="InParanoid" id="A0A423X8M3"/>
<dbReference type="InterPro" id="IPR000465">
    <property type="entry name" value="XPA/RAD14"/>
</dbReference>
<feature type="region of interest" description="Disordered" evidence="12">
    <location>
        <begin position="144"/>
        <end position="173"/>
    </location>
</feature>
<dbReference type="Pfam" id="PF05181">
    <property type="entry name" value="XPA_C"/>
    <property type="match status" value="1"/>
</dbReference>
<evidence type="ECO:0000256" key="11">
    <source>
        <dbReference type="SAM" id="Coils"/>
    </source>
</evidence>
<dbReference type="PANTHER" id="PTHR10142:SF0">
    <property type="entry name" value="DNA REPAIR PROTEIN COMPLEMENTING XP-A CELLS"/>
    <property type="match status" value="1"/>
</dbReference>
<dbReference type="FunFam" id="3.90.530.10:FF:000003">
    <property type="entry name" value="Dna repair rad14 protein"/>
    <property type="match status" value="1"/>
</dbReference>
<dbReference type="GO" id="GO:0003684">
    <property type="term" value="F:damaged DNA binding"/>
    <property type="evidence" value="ECO:0007669"/>
    <property type="project" value="InterPro"/>
</dbReference>
<protein>
    <recommendedName>
        <fullName evidence="10">DNA repair protein RAD14</fullName>
    </recommendedName>
</protein>
<proteinExistence type="inferred from homology"/>
<evidence type="ECO:0000256" key="10">
    <source>
        <dbReference type="ARBA" id="ARBA00072989"/>
    </source>
</evidence>
<dbReference type="NCBIfam" id="TIGR00598">
    <property type="entry name" value="rad14"/>
    <property type="match status" value="1"/>
</dbReference>
<evidence type="ECO:0000256" key="1">
    <source>
        <dbReference type="ARBA" id="ARBA00004123"/>
    </source>
</evidence>
<feature type="region of interest" description="Disordered" evidence="12">
    <location>
        <begin position="1"/>
        <end position="118"/>
    </location>
</feature>
<evidence type="ECO:0000256" key="3">
    <source>
        <dbReference type="ARBA" id="ARBA00022723"/>
    </source>
</evidence>
<dbReference type="CDD" id="cd21077">
    <property type="entry name" value="DBD_Rad14"/>
    <property type="match status" value="1"/>
</dbReference>
<evidence type="ECO:0000259" key="13">
    <source>
        <dbReference type="Pfam" id="PF05181"/>
    </source>
</evidence>
<evidence type="ECO:0000313" key="14">
    <source>
        <dbReference type="EMBL" id="ROW12024.1"/>
    </source>
</evidence>